<feature type="domain" description="Calcineurin-like phosphoesterase" evidence="1">
    <location>
        <begin position="37"/>
        <end position="227"/>
    </location>
</feature>
<dbReference type="InterPro" id="IPR029052">
    <property type="entry name" value="Metallo-depent_PP-like"/>
</dbReference>
<sequence>MKDNQARIILFSLFFTLIFCASAQDREMLRFDENGEFKIAQFTDTHINMDKNSNFKSYEIIRGVLEKEHPDFVILTGDIVTQSNPTKGYEHFAGMFSKLEIPWAVVFGNHDSQGELSRSDLAELLKTQAFCLNNDVGGIAGNSNFILPVYGRNNTPEALLYCMDSHSRSTLQPLVEGYGWFDFSQIMWYREKSLEYTRQNGGSPLPALAFFHIPLPEYTDAWNNKTTPPVGVKNEDECSPDINTGMFSAMLECGDVMGTFVGHDHINDYIGVHYNIALAYGRVTKVMKGEDDPLAGGRIIVLKEGQRKFDTWIRDMNGVKELPCSWPETFFSKKKFN</sequence>
<name>A0A399CXP4_9BACT</name>
<keyword evidence="3" id="KW-1185">Reference proteome</keyword>
<dbReference type="PANTHER" id="PTHR32440:SF11">
    <property type="entry name" value="METALLOPHOSPHOESTERASE DOMAIN-CONTAINING PROTEIN"/>
    <property type="match status" value="1"/>
</dbReference>
<reference evidence="2 3" key="1">
    <citation type="journal article" date="2015" name="Int. J. Syst. Evol. Microbiol.">
        <title>Mariniphaga sediminis sp. nov., isolated from coastal sediment.</title>
        <authorList>
            <person name="Wang F.Q."/>
            <person name="Shen Q.Y."/>
            <person name="Chen G.J."/>
            <person name="Du Z.J."/>
        </authorList>
    </citation>
    <scope>NUCLEOTIDE SEQUENCE [LARGE SCALE GENOMIC DNA]</scope>
    <source>
        <strain evidence="2 3">SY21</strain>
    </source>
</reference>
<dbReference type="PANTHER" id="PTHR32440">
    <property type="entry name" value="PHOSPHATASE DCR2-RELATED-RELATED"/>
    <property type="match status" value="1"/>
</dbReference>
<evidence type="ECO:0000259" key="1">
    <source>
        <dbReference type="Pfam" id="PF00149"/>
    </source>
</evidence>
<dbReference type="EMBL" id="QWET01000010">
    <property type="protein sequence ID" value="RIH64515.1"/>
    <property type="molecule type" value="Genomic_DNA"/>
</dbReference>
<comment type="caution">
    <text evidence="2">The sequence shown here is derived from an EMBL/GenBank/DDBJ whole genome shotgun (WGS) entry which is preliminary data.</text>
</comment>
<keyword evidence="2" id="KW-0378">Hydrolase</keyword>
<dbReference type="CDD" id="cd07383">
    <property type="entry name" value="MPP_Dcr2"/>
    <property type="match status" value="1"/>
</dbReference>
<dbReference type="OrthoDB" id="9816081at2"/>
<dbReference type="AlphaFoldDB" id="A0A399CXP4"/>
<gene>
    <name evidence="2" type="ORF">D1164_14245</name>
</gene>
<protein>
    <submittedName>
        <fullName evidence="2">Phosphohydrolase</fullName>
    </submittedName>
</protein>
<dbReference type="SUPFAM" id="SSF56300">
    <property type="entry name" value="Metallo-dependent phosphatases"/>
    <property type="match status" value="1"/>
</dbReference>
<evidence type="ECO:0000313" key="3">
    <source>
        <dbReference type="Proteomes" id="UP000266441"/>
    </source>
</evidence>
<dbReference type="GO" id="GO:0016788">
    <property type="term" value="F:hydrolase activity, acting on ester bonds"/>
    <property type="evidence" value="ECO:0007669"/>
    <property type="project" value="TreeGrafter"/>
</dbReference>
<evidence type="ECO:0000313" key="2">
    <source>
        <dbReference type="EMBL" id="RIH64515.1"/>
    </source>
</evidence>
<dbReference type="Proteomes" id="UP000266441">
    <property type="component" value="Unassembled WGS sequence"/>
</dbReference>
<proteinExistence type="predicted"/>
<accession>A0A399CXP4</accession>
<dbReference type="RefSeq" id="WP_119350673.1">
    <property type="nucleotide sequence ID" value="NZ_QWET01000010.1"/>
</dbReference>
<dbReference type="Pfam" id="PF00149">
    <property type="entry name" value="Metallophos"/>
    <property type="match status" value="1"/>
</dbReference>
<dbReference type="Gene3D" id="3.60.21.10">
    <property type="match status" value="1"/>
</dbReference>
<organism evidence="2 3">
    <name type="scientific">Mariniphaga sediminis</name>
    <dbReference type="NCBI Taxonomy" id="1628158"/>
    <lineage>
        <taxon>Bacteria</taxon>
        <taxon>Pseudomonadati</taxon>
        <taxon>Bacteroidota</taxon>
        <taxon>Bacteroidia</taxon>
        <taxon>Marinilabiliales</taxon>
        <taxon>Prolixibacteraceae</taxon>
        <taxon>Mariniphaga</taxon>
    </lineage>
</organism>
<dbReference type="InterPro" id="IPR004843">
    <property type="entry name" value="Calcineurin-like_PHP"/>
</dbReference>
<dbReference type="GO" id="GO:0005737">
    <property type="term" value="C:cytoplasm"/>
    <property type="evidence" value="ECO:0007669"/>
    <property type="project" value="TreeGrafter"/>
</dbReference>